<accession>A0A250FUK0</accession>
<organism evidence="1 3">
    <name type="scientific">Capnocytophaga stomatis</name>
    <dbReference type="NCBI Taxonomy" id="1848904"/>
    <lineage>
        <taxon>Bacteria</taxon>
        <taxon>Pseudomonadati</taxon>
        <taxon>Bacteroidota</taxon>
        <taxon>Flavobacteriia</taxon>
        <taxon>Flavobacteriales</taxon>
        <taxon>Flavobacteriaceae</taxon>
        <taxon>Capnocytophaga</taxon>
    </lineage>
</organism>
<evidence type="ECO:0000313" key="4">
    <source>
        <dbReference type="Proteomes" id="UP001622370"/>
    </source>
</evidence>
<dbReference type="RefSeq" id="WP_095895044.1">
    <property type="nucleotide sequence ID" value="NZ_BOQF01000012.1"/>
</dbReference>
<evidence type="ECO:0000313" key="2">
    <source>
        <dbReference type="EMBL" id="MFK8293167.1"/>
    </source>
</evidence>
<dbReference type="AlphaFoldDB" id="A0A250FUK0"/>
<dbReference type="EMBL" id="JBJGWJ010000002">
    <property type="protein sequence ID" value="MFK8293167.1"/>
    <property type="molecule type" value="Genomic_DNA"/>
</dbReference>
<gene>
    <name evidence="2" type="ORF">ACI76L_05190</name>
    <name evidence="1" type="ORF">CGC58_02950</name>
</gene>
<evidence type="ECO:0000313" key="3">
    <source>
        <dbReference type="Proteomes" id="UP000217348"/>
    </source>
</evidence>
<protein>
    <submittedName>
        <fullName evidence="1">Uncharacterized protein</fullName>
    </submittedName>
</protein>
<sequence>MGENREKAVEKIISEIQKISLKSSKSGFLENEYIAGFPPYLRGYHAMGNLLQSPEYEPVCVWNEGLIFCEEKYAEVLFHNLEDLLNAKNIDKKSIIITEKLNLNQIIDNINQINYIYLLCDLEYPYLRSFFQQIPKKILPKIRFLLFFDEKVFDRMDKIREIRSFYSEIMEEMEYSYKIPIASYVNTVTEQLYALAAQSDVLLYDVNNLYLNDKLNRFLMQNTLILKTIDPFWK</sequence>
<evidence type="ECO:0000313" key="1">
    <source>
        <dbReference type="EMBL" id="ATA88773.1"/>
    </source>
</evidence>
<dbReference type="KEGG" id="csto:CGC58_02950"/>
<proteinExistence type="predicted"/>
<dbReference type="EMBL" id="CP022387">
    <property type="protein sequence ID" value="ATA88773.1"/>
    <property type="molecule type" value="Genomic_DNA"/>
</dbReference>
<reference evidence="1" key="2">
    <citation type="journal article" date="2017" name="Genome Announc.">
        <title>Twelve Complete Reference Genomes of Clinical Isolates in the Capnocytophaga Genus.</title>
        <authorList>
            <person name="Villarma A."/>
            <person name="Gulvik C.A."/>
            <person name="Rowe L.A."/>
            <person name="Sheth M."/>
            <person name="Juieng P."/>
            <person name="Nicholson A.C."/>
            <person name="Loparev V.N."/>
            <person name="McQuiston J.R."/>
        </authorList>
    </citation>
    <scope>NUCLEOTIDE SEQUENCE</scope>
    <source>
        <strain evidence="1">H2177</strain>
    </source>
</reference>
<keyword evidence="4" id="KW-1185">Reference proteome</keyword>
<name>A0A250FUK0_9FLAO</name>
<reference evidence="2" key="4">
    <citation type="submission" date="2024-10" db="EMBL/GenBank/DDBJ databases">
        <authorList>
            <person name="Bergman P."/>
            <person name="Andersson A.F."/>
            <person name="Zangenah S."/>
            <person name="Abbasi N."/>
        </authorList>
    </citation>
    <scope>NUCLEOTIDE SEQUENCE</scope>
    <source>
        <strain evidence="2">W5</strain>
    </source>
</reference>
<dbReference type="Proteomes" id="UP000217348">
    <property type="component" value="Chromosome"/>
</dbReference>
<reference evidence="2 4" key="1">
    <citation type="journal article" date="2016" name="Sci. Rep.">
        <title>Whole genome sequencing identifies a novel species of the genus Capnocytophaga isolated from dog and cat bite wounds in humans.</title>
        <authorList>
            <person name="Zangenah S."/>
            <person name="Abbasi N."/>
            <person name="Andersson A.F."/>
            <person name="Bergman P."/>
        </authorList>
    </citation>
    <scope>NUCLEOTIDE SEQUENCE [LARGE SCALE GENOMIC DNA]</scope>
    <source>
        <strain evidence="2 4">W5</strain>
    </source>
</reference>
<dbReference type="Proteomes" id="UP001622370">
    <property type="component" value="Unassembled WGS sequence"/>
</dbReference>
<reference evidence="3" key="3">
    <citation type="submission" date="2017-06" db="EMBL/GenBank/DDBJ databases">
        <title>Capnocytophaga spp. assemblies.</title>
        <authorList>
            <person name="Gulvik C.A."/>
        </authorList>
    </citation>
    <scope>NUCLEOTIDE SEQUENCE [LARGE SCALE GENOMIC DNA]</scope>
    <source>
        <strain evidence="3">H2177</strain>
    </source>
</reference>